<dbReference type="Pfam" id="PF13577">
    <property type="entry name" value="SnoaL_4"/>
    <property type="match status" value="1"/>
</dbReference>
<gene>
    <name evidence="2" type="ORF">METZ01_LOCUS48821</name>
</gene>
<organism evidence="2">
    <name type="scientific">marine metagenome</name>
    <dbReference type="NCBI Taxonomy" id="408172"/>
    <lineage>
        <taxon>unclassified sequences</taxon>
        <taxon>metagenomes</taxon>
        <taxon>ecological metagenomes</taxon>
    </lineage>
</organism>
<protein>
    <recommendedName>
        <fullName evidence="1">SnoaL-like domain-containing protein</fullName>
    </recommendedName>
</protein>
<dbReference type="InterPro" id="IPR037401">
    <property type="entry name" value="SnoaL-like"/>
</dbReference>
<dbReference type="EMBL" id="UINC01002370">
    <property type="protein sequence ID" value="SUZ95967.1"/>
    <property type="molecule type" value="Genomic_DNA"/>
</dbReference>
<sequence>MFRLTFLILVIALALGKPATSQTTAAEDAQAVIDAVQIQLQWLGNRNVDALATTFTDHAVIVMSRQLDDGATNSVTPVAEWLDRTRANQDAAPFEERISNIQVTIDSGQLAHLRADFAIIVDGVTRSSGKDHFILIKEPDGWKVALLGYTNISSSQ</sequence>
<dbReference type="SUPFAM" id="SSF54427">
    <property type="entry name" value="NTF2-like"/>
    <property type="match status" value="1"/>
</dbReference>
<name>A0A381S162_9ZZZZ</name>
<evidence type="ECO:0000259" key="1">
    <source>
        <dbReference type="Pfam" id="PF13577"/>
    </source>
</evidence>
<dbReference type="Gene3D" id="3.10.450.50">
    <property type="match status" value="1"/>
</dbReference>
<reference evidence="2" key="1">
    <citation type="submission" date="2018-05" db="EMBL/GenBank/DDBJ databases">
        <authorList>
            <person name="Lanie J.A."/>
            <person name="Ng W.-L."/>
            <person name="Kazmierczak K.M."/>
            <person name="Andrzejewski T.M."/>
            <person name="Davidsen T.M."/>
            <person name="Wayne K.J."/>
            <person name="Tettelin H."/>
            <person name="Glass J.I."/>
            <person name="Rusch D."/>
            <person name="Podicherti R."/>
            <person name="Tsui H.-C.T."/>
            <person name="Winkler M.E."/>
        </authorList>
    </citation>
    <scope>NUCLEOTIDE SEQUENCE</scope>
</reference>
<dbReference type="AlphaFoldDB" id="A0A381S162"/>
<proteinExistence type="predicted"/>
<dbReference type="InterPro" id="IPR032710">
    <property type="entry name" value="NTF2-like_dom_sf"/>
</dbReference>
<accession>A0A381S162</accession>
<evidence type="ECO:0000313" key="2">
    <source>
        <dbReference type="EMBL" id="SUZ95967.1"/>
    </source>
</evidence>
<feature type="domain" description="SnoaL-like" evidence="1">
    <location>
        <begin position="26"/>
        <end position="145"/>
    </location>
</feature>